<sequence length="146" mass="16164">MAETQDSIAISLFSELFMVDQLARNKLGKALPKGMELSHFTLLNHLYLLTEPRTPAQLAKSFALTRGALTNTLAKLEWAGHIHVSPDWDDARRKQVVISPAGRRARDAALNSIAPMIVKIINGVGSERVRDAVPVLRDLRRSLAED</sequence>
<dbReference type="InterPro" id="IPR000835">
    <property type="entry name" value="HTH_MarR-typ"/>
</dbReference>
<dbReference type="GO" id="GO:0006950">
    <property type="term" value="P:response to stress"/>
    <property type="evidence" value="ECO:0007669"/>
    <property type="project" value="TreeGrafter"/>
</dbReference>
<dbReference type="GO" id="GO:0003700">
    <property type="term" value="F:DNA-binding transcription factor activity"/>
    <property type="evidence" value="ECO:0007669"/>
    <property type="project" value="InterPro"/>
</dbReference>
<protein>
    <submittedName>
        <fullName evidence="2">MarR family transcriptional regulator</fullName>
    </submittedName>
</protein>
<name>A0A497W6R4_9RHOB</name>
<evidence type="ECO:0000313" key="3">
    <source>
        <dbReference type="Proteomes" id="UP000269157"/>
    </source>
</evidence>
<feature type="domain" description="HTH marR-type" evidence="1">
    <location>
        <begin position="9"/>
        <end position="145"/>
    </location>
</feature>
<dbReference type="Proteomes" id="UP000269157">
    <property type="component" value="Unassembled WGS sequence"/>
</dbReference>
<dbReference type="PANTHER" id="PTHR33164">
    <property type="entry name" value="TRANSCRIPTIONAL REGULATOR, MARR FAMILY"/>
    <property type="match status" value="1"/>
</dbReference>
<dbReference type="RefSeq" id="WP_121024249.1">
    <property type="nucleotide sequence ID" value="NZ_RCCE01000003.1"/>
</dbReference>
<reference evidence="2 3" key="1">
    <citation type="submission" date="2018-10" db="EMBL/GenBank/DDBJ databases">
        <title>Genomic Encyclopedia of Archaeal and Bacterial Type Strains, Phase II (KMG-II): from individual species to whole genera.</title>
        <authorList>
            <person name="Goeker M."/>
        </authorList>
    </citation>
    <scope>NUCLEOTIDE SEQUENCE [LARGE SCALE GENOMIC DNA]</scope>
    <source>
        <strain evidence="2 3">DSM 29466</strain>
    </source>
</reference>
<dbReference type="SUPFAM" id="SSF46785">
    <property type="entry name" value="Winged helix' DNA-binding domain"/>
    <property type="match status" value="1"/>
</dbReference>
<dbReference type="EMBL" id="RCCE01000003">
    <property type="protein sequence ID" value="RLJ52071.1"/>
    <property type="molecule type" value="Genomic_DNA"/>
</dbReference>
<evidence type="ECO:0000313" key="2">
    <source>
        <dbReference type="EMBL" id="RLJ52071.1"/>
    </source>
</evidence>
<comment type="caution">
    <text evidence="2">The sequence shown here is derived from an EMBL/GenBank/DDBJ whole genome shotgun (WGS) entry which is preliminary data.</text>
</comment>
<dbReference type="SMART" id="SM00347">
    <property type="entry name" value="HTH_MARR"/>
    <property type="match status" value="1"/>
</dbReference>
<dbReference type="AlphaFoldDB" id="A0A497W6R4"/>
<dbReference type="PANTHER" id="PTHR33164:SF43">
    <property type="entry name" value="HTH-TYPE TRANSCRIPTIONAL REPRESSOR YETL"/>
    <property type="match status" value="1"/>
</dbReference>
<proteinExistence type="predicted"/>
<dbReference type="InterPro" id="IPR036388">
    <property type="entry name" value="WH-like_DNA-bd_sf"/>
</dbReference>
<dbReference type="Pfam" id="PF12802">
    <property type="entry name" value="MarR_2"/>
    <property type="match status" value="1"/>
</dbReference>
<evidence type="ECO:0000259" key="1">
    <source>
        <dbReference type="PROSITE" id="PS50995"/>
    </source>
</evidence>
<keyword evidence="3" id="KW-1185">Reference proteome</keyword>
<organism evidence="2 3">
    <name type="scientific">Litoreibacter meonggei</name>
    <dbReference type="NCBI Taxonomy" id="1049199"/>
    <lineage>
        <taxon>Bacteria</taxon>
        <taxon>Pseudomonadati</taxon>
        <taxon>Pseudomonadota</taxon>
        <taxon>Alphaproteobacteria</taxon>
        <taxon>Rhodobacterales</taxon>
        <taxon>Roseobacteraceae</taxon>
        <taxon>Litoreibacter</taxon>
    </lineage>
</organism>
<dbReference type="InterPro" id="IPR036390">
    <property type="entry name" value="WH_DNA-bd_sf"/>
</dbReference>
<dbReference type="Gene3D" id="1.10.10.10">
    <property type="entry name" value="Winged helix-like DNA-binding domain superfamily/Winged helix DNA-binding domain"/>
    <property type="match status" value="1"/>
</dbReference>
<dbReference type="PROSITE" id="PS50995">
    <property type="entry name" value="HTH_MARR_2"/>
    <property type="match status" value="1"/>
</dbReference>
<dbReference type="InterPro" id="IPR039422">
    <property type="entry name" value="MarR/SlyA-like"/>
</dbReference>
<dbReference type="OrthoDB" id="6400670at2"/>
<gene>
    <name evidence="2" type="ORF">BCF46_2299</name>
</gene>
<accession>A0A497W6R4</accession>